<protein>
    <submittedName>
        <fullName evidence="2">Uncharacterized protein</fullName>
    </submittedName>
</protein>
<dbReference type="RefSeq" id="XP_018035898.1">
    <property type="nucleotide sequence ID" value="XM_018181966.1"/>
</dbReference>
<feature type="compositionally biased region" description="Low complexity" evidence="1">
    <location>
        <begin position="435"/>
        <end position="447"/>
    </location>
</feature>
<feature type="compositionally biased region" description="Polar residues" evidence="1">
    <location>
        <begin position="527"/>
        <end position="539"/>
    </location>
</feature>
<dbReference type="Proteomes" id="UP000077069">
    <property type="component" value="Unassembled WGS sequence"/>
</dbReference>
<feature type="compositionally biased region" description="Basic and acidic residues" evidence="1">
    <location>
        <begin position="83"/>
        <end position="109"/>
    </location>
</feature>
<feature type="compositionally biased region" description="Polar residues" evidence="1">
    <location>
        <begin position="475"/>
        <end position="484"/>
    </location>
</feature>
<dbReference type="AlphaFoldDB" id="A0A177CD14"/>
<feature type="compositionally biased region" description="Polar residues" evidence="1">
    <location>
        <begin position="491"/>
        <end position="520"/>
    </location>
</feature>
<feature type="region of interest" description="Disordered" evidence="1">
    <location>
        <begin position="62"/>
        <end position="109"/>
    </location>
</feature>
<proteinExistence type="predicted"/>
<feature type="compositionally biased region" description="Basic and acidic residues" evidence="1">
    <location>
        <begin position="760"/>
        <end position="776"/>
    </location>
</feature>
<dbReference type="OrthoDB" id="3796665at2759"/>
<evidence type="ECO:0000256" key="1">
    <source>
        <dbReference type="SAM" id="MobiDB-lite"/>
    </source>
</evidence>
<dbReference type="InParanoid" id="A0A177CD14"/>
<feature type="region of interest" description="Disordered" evidence="1">
    <location>
        <begin position="307"/>
        <end position="366"/>
    </location>
</feature>
<dbReference type="CDD" id="cd22249">
    <property type="entry name" value="UDM1_RNF168_RNF169-like"/>
    <property type="match status" value="1"/>
</dbReference>
<sequence>MAKFNTKSKAKSTNRCTCDPNDLLFEECLCGQSQDQHQSSTSGVREDWINDYTTLLDDNAAETNNNSVAPAGEDAGSNNSTENADRESSIGFGSHDEQHTSRSNDAQIREGVQHTVYDRHTPGEEEFQQFMDEHEEQQRGLASSPFFEEYRRTYSSDNTLNGVDVGSLDFTQERADLNNAMNTSSGLGTFDNFNDFGNELFPSVTTSMCGIAEPMSTNYSNTMNPSSFFGDSGNFPLGITGIFSTTDSSMQPISPVAQNPAPMAFENMDFVDVNYFDPNVNPFIGATIGNHSDVNTFGNRPEIATFDNGPNTKNSAISSQMPVSAQSGTTSSNANRAPVDRPQNQPNVSGHGIRKARPNAPRRAMPPSRLSAFVPIDQPQMLAALDKQNQQQTQDDAFERDRAMARANVRTAREAGQDLFGIHQQTQQSAQRFSTPTTPVATADPTTQRVSINKIGGNTTIEYFDFSYPGNRFGNQSGLQQPVSSPVERAQLSTHHLGNQTAQQRQSSTPFNQFGDQPVQQRPPTPSTERTPLSANQLGKQPVRQPSSSSPAEPTPSKKRARPADIQIPDSAPKRVRPSAPPRLTATPAPVRPPFADEVEAAVELRGRMVSELLKTKWLDMTVTEKARILLPICQGKHPLQFEKEELERGLTYGATRQREALHKAAKLNDVAVKEAQAIINTRAATAAEQPPVQTEDMDEDDELAALKARMAEIEAKKKAKLAEEKAQAVRDKRAAAQRRKREAEREARKKAAQDVAQLKQREEVEEQQRLPEEQFHFQQPYAHMGFYAAQSFQG</sequence>
<evidence type="ECO:0000313" key="3">
    <source>
        <dbReference type="Proteomes" id="UP000077069"/>
    </source>
</evidence>
<feature type="compositionally biased region" description="Polar residues" evidence="1">
    <location>
        <begin position="308"/>
        <end position="335"/>
    </location>
</feature>
<feature type="compositionally biased region" description="Basic and acidic residues" evidence="1">
    <location>
        <begin position="724"/>
        <end position="735"/>
    </location>
</feature>
<accession>A0A177CD14</accession>
<feature type="region of interest" description="Disordered" evidence="1">
    <location>
        <begin position="475"/>
        <end position="592"/>
    </location>
</feature>
<feature type="region of interest" description="Disordered" evidence="1">
    <location>
        <begin position="427"/>
        <end position="448"/>
    </location>
</feature>
<gene>
    <name evidence="2" type="ORF">CC84DRAFT_1205311</name>
</gene>
<evidence type="ECO:0000313" key="2">
    <source>
        <dbReference type="EMBL" id="OAG05533.1"/>
    </source>
</evidence>
<dbReference type="EMBL" id="KV441552">
    <property type="protein sequence ID" value="OAG05533.1"/>
    <property type="molecule type" value="Genomic_DNA"/>
</dbReference>
<feature type="region of interest" description="Disordered" evidence="1">
    <location>
        <begin position="724"/>
        <end position="781"/>
    </location>
</feature>
<feature type="compositionally biased region" description="Basic and acidic residues" evidence="1">
    <location>
        <begin position="742"/>
        <end position="753"/>
    </location>
</feature>
<name>A0A177CD14_9PLEO</name>
<reference evidence="2 3" key="1">
    <citation type="submission" date="2016-05" db="EMBL/GenBank/DDBJ databases">
        <title>Comparative analysis of secretome profiles of manganese(II)-oxidizing ascomycete fungi.</title>
        <authorList>
            <consortium name="DOE Joint Genome Institute"/>
            <person name="Zeiner C.A."/>
            <person name="Purvine S.O."/>
            <person name="Zink E.M."/>
            <person name="Wu S."/>
            <person name="Pasa-Tolic L."/>
            <person name="Chaput D.L."/>
            <person name="Haridas S."/>
            <person name="Grigoriev I.V."/>
            <person name="Santelli C.M."/>
            <person name="Hansel C.M."/>
        </authorList>
    </citation>
    <scope>NUCLEOTIDE SEQUENCE [LARGE SCALE GENOMIC DNA]</scope>
    <source>
        <strain evidence="2 3">AP3s5-JAC2a</strain>
    </source>
</reference>
<dbReference type="GeneID" id="28765452"/>
<keyword evidence="3" id="KW-1185">Reference proteome</keyword>
<organism evidence="2 3">
    <name type="scientific">Paraphaeosphaeria sporulosa</name>
    <dbReference type="NCBI Taxonomy" id="1460663"/>
    <lineage>
        <taxon>Eukaryota</taxon>
        <taxon>Fungi</taxon>
        <taxon>Dikarya</taxon>
        <taxon>Ascomycota</taxon>
        <taxon>Pezizomycotina</taxon>
        <taxon>Dothideomycetes</taxon>
        <taxon>Pleosporomycetidae</taxon>
        <taxon>Pleosporales</taxon>
        <taxon>Massarineae</taxon>
        <taxon>Didymosphaeriaceae</taxon>
        <taxon>Paraphaeosphaeria</taxon>
    </lineage>
</organism>